<sequence length="94" mass="10541">MRTMTSLCLPAMLHTAATSLVNENNVNRAPRRHQTRLRIVNRVHESTVAPVTGWFVDENKQQTPSIHAPARSSACCSMALWCCCGNSKHKINPW</sequence>
<dbReference type="EMBL" id="GGFM01011557">
    <property type="protein sequence ID" value="MBW32308.1"/>
    <property type="molecule type" value="Transcribed_RNA"/>
</dbReference>
<feature type="signal peptide" evidence="1">
    <location>
        <begin position="1"/>
        <end position="19"/>
    </location>
</feature>
<feature type="chain" id="PRO_5014630217" evidence="1">
    <location>
        <begin position="20"/>
        <end position="94"/>
    </location>
</feature>
<evidence type="ECO:0000256" key="1">
    <source>
        <dbReference type="SAM" id="SignalP"/>
    </source>
</evidence>
<accession>A0A2M3ZV90</accession>
<protein>
    <submittedName>
        <fullName evidence="2">Putative secreted peptide</fullName>
    </submittedName>
</protein>
<dbReference type="AlphaFoldDB" id="A0A2M3ZV90"/>
<organism evidence="2">
    <name type="scientific">Anopheles braziliensis</name>
    <dbReference type="NCBI Taxonomy" id="58242"/>
    <lineage>
        <taxon>Eukaryota</taxon>
        <taxon>Metazoa</taxon>
        <taxon>Ecdysozoa</taxon>
        <taxon>Arthropoda</taxon>
        <taxon>Hexapoda</taxon>
        <taxon>Insecta</taxon>
        <taxon>Pterygota</taxon>
        <taxon>Neoptera</taxon>
        <taxon>Endopterygota</taxon>
        <taxon>Diptera</taxon>
        <taxon>Nematocera</taxon>
        <taxon>Culicoidea</taxon>
        <taxon>Culicidae</taxon>
        <taxon>Anophelinae</taxon>
        <taxon>Anopheles</taxon>
    </lineage>
</organism>
<keyword evidence="1" id="KW-0732">Signal</keyword>
<proteinExistence type="predicted"/>
<name>A0A2M3ZV90_9DIPT</name>
<reference evidence="2" key="1">
    <citation type="submission" date="2018-01" db="EMBL/GenBank/DDBJ databases">
        <title>An insight into the sialome of Amazonian anophelines.</title>
        <authorList>
            <person name="Ribeiro J.M."/>
            <person name="Scarpassa V."/>
            <person name="Calvo E."/>
        </authorList>
    </citation>
    <scope>NUCLEOTIDE SEQUENCE</scope>
    <source>
        <tissue evidence="2">Salivary glands</tissue>
    </source>
</reference>
<evidence type="ECO:0000313" key="2">
    <source>
        <dbReference type="EMBL" id="MBW32308.1"/>
    </source>
</evidence>